<dbReference type="EMBL" id="CP098827">
    <property type="protein sequence ID" value="XBO69226.1"/>
    <property type="molecule type" value="Genomic_DNA"/>
</dbReference>
<proteinExistence type="predicted"/>
<dbReference type="Pfam" id="PF20557">
    <property type="entry name" value="DnaT_2"/>
    <property type="match status" value="1"/>
</dbReference>
<dbReference type="AlphaFoldDB" id="A0AAU7KCE5"/>
<evidence type="ECO:0000313" key="2">
    <source>
        <dbReference type="EMBL" id="XBO69226.1"/>
    </source>
</evidence>
<sequence length="124" mass="13332">MATYVTVDDVDTKLGAGWEGTGDKTRAVLDANTWLTAKRVRLSDPVDDDVVMAGALLAQEAANGRLYADTDGAVKRERVRADTVEVETEYQDGAQAQTGALSMISDLLATYLPKTNGVTILKRL</sequence>
<organism evidence="2">
    <name type="scientific">Halomonas sp. RT37</name>
    <dbReference type="NCBI Taxonomy" id="2950872"/>
    <lineage>
        <taxon>Bacteria</taxon>
        <taxon>Pseudomonadati</taxon>
        <taxon>Pseudomonadota</taxon>
        <taxon>Gammaproteobacteria</taxon>
        <taxon>Oceanospirillales</taxon>
        <taxon>Halomonadaceae</taxon>
        <taxon>Halomonas</taxon>
    </lineage>
</organism>
<evidence type="ECO:0000259" key="1">
    <source>
        <dbReference type="Pfam" id="PF20557"/>
    </source>
</evidence>
<accession>A0AAU7KCE5</accession>
<dbReference type="InterPro" id="IPR046787">
    <property type="entry name" value="DnaT_2"/>
</dbReference>
<dbReference type="RefSeq" id="WP_348826518.1">
    <property type="nucleotide sequence ID" value="NZ_CP098827.1"/>
</dbReference>
<gene>
    <name evidence="2" type="ORF">NFG58_11315</name>
</gene>
<name>A0AAU7KCE5_9GAMM</name>
<feature type="domain" description="Putative DnaT-like" evidence="1">
    <location>
        <begin position="43"/>
        <end position="116"/>
    </location>
</feature>
<protein>
    <recommendedName>
        <fullName evidence="1">Putative DnaT-like domain-containing protein</fullName>
    </recommendedName>
</protein>
<reference evidence="2" key="1">
    <citation type="submission" date="2022-06" db="EMBL/GenBank/DDBJ databases">
        <title>A novel DMS-producing enzyme.</title>
        <authorList>
            <person name="Zhang Y."/>
        </authorList>
    </citation>
    <scope>NUCLEOTIDE SEQUENCE</scope>
    <source>
        <strain evidence="2">RT37</strain>
    </source>
</reference>